<dbReference type="EC" id="1.8.4.11" evidence="5"/>
<comment type="similarity">
    <text evidence="1 5">Belongs to the MsrA Met sulfoxide reductase family.</text>
</comment>
<comment type="catalytic activity">
    <reaction evidence="4 5">
        <text>[thioredoxin]-disulfide + L-methionine + H2O = L-methionine (S)-S-oxide + [thioredoxin]-dithiol</text>
        <dbReference type="Rhea" id="RHEA:19993"/>
        <dbReference type="Rhea" id="RHEA-COMP:10698"/>
        <dbReference type="Rhea" id="RHEA-COMP:10700"/>
        <dbReference type="ChEBI" id="CHEBI:15377"/>
        <dbReference type="ChEBI" id="CHEBI:29950"/>
        <dbReference type="ChEBI" id="CHEBI:50058"/>
        <dbReference type="ChEBI" id="CHEBI:57844"/>
        <dbReference type="ChEBI" id="CHEBI:58772"/>
        <dbReference type="EC" id="1.8.4.11"/>
    </reaction>
</comment>
<organism evidence="7 8">
    <name type="scientific">Oenococcus alcoholitolerans</name>
    <dbReference type="NCBI Taxonomy" id="931074"/>
    <lineage>
        <taxon>Bacteria</taxon>
        <taxon>Bacillati</taxon>
        <taxon>Bacillota</taxon>
        <taxon>Bacilli</taxon>
        <taxon>Lactobacillales</taxon>
        <taxon>Lactobacillaceae</taxon>
        <taxon>Oenococcus</taxon>
    </lineage>
</organism>
<dbReference type="InterPro" id="IPR036509">
    <property type="entry name" value="Met_Sox_Rdtase_MsrA_sf"/>
</dbReference>
<dbReference type="PANTHER" id="PTHR43774">
    <property type="entry name" value="PEPTIDE METHIONINE SULFOXIDE REDUCTASE"/>
    <property type="match status" value="1"/>
</dbReference>
<feature type="domain" description="Peptide methionine sulphoxide reductase MsrA" evidence="6">
    <location>
        <begin position="3"/>
        <end position="141"/>
    </location>
</feature>
<comment type="caution">
    <text evidence="5">Lacks conserved residue(s) required for the propagation of feature annotation.</text>
</comment>
<dbReference type="SUPFAM" id="SSF55068">
    <property type="entry name" value="Peptide methionine sulfoxide reductase"/>
    <property type="match status" value="1"/>
</dbReference>
<evidence type="ECO:0000256" key="4">
    <source>
        <dbReference type="ARBA" id="ARBA00048782"/>
    </source>
</evidence>
<protein>
    <recommendedName>
        <fullName evidence="5">Peptide methionine sulfoxide reductase MsrA</fullName>
        <shortName evidence="5">Protein-methionine-S-oxide reductase</shortName>
        <ecNumber evidence="5">1.8.4.11</ecNumber>
    </recommendedName>
    <alternativeName>
        <fullName evidence="5">Peptide-methionine (S)-S-oxide reductase</fullName>
        <shortName evidence="5">Peptide Met(O) reductase</shortName>
    </alternativeName>
</protein>
<dbReference type="InterPro" id="IPR002569">
    <property type="entry name" value="Met_Sox_Rdtase_MsrA_dom"/>
</dbReference>
<evidence type="ECO:0000256" key="2">
    <source>
        <dbReference type="ARBA" id="ARBA00023002"/>
    </source>
</evidence>
<proteinExistence type="inferred from homology"/>
<evidence type="ECO:0000256" key="1">
    <source>
        <dbReference type="ARBA" id="ARBA00005591"/>
    </source>
</evidence>
<dbReference type="HAMAP" id="MF_01401">
    <property type="entry name" value="MsrA"/>
    <property type="match status" value="1"/>
</dbReference>
<keyword evidence="8" id="KW-1185">Reference proteome</keyword>
<comment type="catalytic activity">
    <reaction evidence="3 5">
        <text>L-methionyl-[protein] + [thioredoxin]-disulfide + H2O = L-methionyl-(S)-S-oxide-[protein] + [thioredoxin]-dithiol</text>
        <dbReference type="Rhea" id="RHEA:14217"/>
        <dbReference type="Rhea" id="RHEA-COMP:10698"/>
        <dbReference type="Rhea" id="RHEA-COMP:10700"/>
        <dbReference type="Rhea" id="RHEA-COMP:12313"/>
        <dbReference type="Rhea" id="RHEA-COMP:12315"/>
        <dbReference type="ChEBI" id="CHEBI:15377"/>
        <dbReference type="ChEBI" id="CHEBI:16044"/>
        <dbReference type="ChEBI" id="CHEBI:29950"/>
        <dbReference type="ChEBI" id="CHEBI:44120"/>
        <dbReference type="ChEBI" id="CHEBI:50058"/>
        <dbReference type="EC" id="1.8.4.11"/>
    </reaction>
</comment>
<dbReference type="NCBIfam" id="TIGR00401">
    <property type="entry name" value="msrA"/>
    <property type="match status" value="1"/>
</dbReference>
<dbReference type="Gene3D" id="3.30.1060.10">
    <property type="entry name" value="Peptide methionine sulphoxide reductase MsrA"/>
    <property type="match status" value="1"/>
</dbReference>
<name>A0ABR4XRH3_9LACO</name>
<comment type="function">
    <text evidence="5">Has an important function as a repair enzyme for proteins that have been inactivated by oxidation. Catalyzes the reversible oxidation-reduction of methionine sulfoxide in proteins to methionine.</text>
</comment>
<dbReference type="Pfam" id="PF01625">
    <property type="entry name" value="PMSR"/>
    <property type="match status" value="1"/>
</dbReference>
<evidence type="ECO:0000256" key="5">
    <source>
        <dbReference type="HAMAP-Rule" id="MF_01401"/>
    </source>
</evidence>
<keyword evidence="2 5" id="KW-0560">Oxidoreductase</keyword>
<comment type="caution">
    <text evidence="7">The sequence shown here is derived from an EMBL/GenBank/DDBJ whole genome shotgun (WGS) entry which is preliminary data.</text>
</comment>
<dbReference type="PANTHER" id="PTHR43774:SF1">
    <property type="entry name" value="PEPTIDE METHIONINE SULFOXIDE REDUCTASE MSRA 2"/>
    <property type="match status" value="1"/>
</dbReference>
<accession>A0ABR4XRH3</accession>
<evidence type="ECO:0000313" key="8">
    <source>
        <dbReference type="Proteomes" id="UP000030023"/>
    </source>
</evidence>
<evidence type="ECO:0000313" key="7">
    <source>
        <dbReference type="EMBL" id="KGO32000.1"/>
    </source>
</evidence>
<evidence type="ECO:0000256" key="3">
    <source>
        <dbReference type="ARBA" id="ARBA00047806"/>
    </source>
</evidence>
<reference evidence="7 8" key="1">
    <citation type="journal article" date="2014" name="Antonie Van Leeuwenhoek">
        <title>Oenococcus alcoholitolerans sp. nov., a lactic acid bacteria isolated from cachaca and ethanol fermentation processes.</title>
        <authorList>
            <person name="Badotti F."/>
            <person name="Moreira A.P."/>
            <person name="Tonon L.A."/>
            <person name="de Lucena B.T."/>
            <person name="Gomes Fde C."/>
            <person name="Kruger R."/>
            <person name="Thompson C.C."/>
            <person name="de Morais M.A.Jr."/>
            <person name="Rosa C.A."/>
            <person name="Thompson F.L."/>
        </authorList>
    </citation>
    <scope>NUCLEOTIDE SEQUENCE [LARGE SCALE GENOMIC DNA]</scope>
    <source>
        <strain evidence="7 8">UFRJ-M7.2.18</strain>
    </source>
</reference>
<sequence>MVEPFEEQPGILSVLSGYTGGKFQKPTYQQVVGGLTDQVEAVEIFFDRRLIAYEQLLELYWQITDPTDEFGQINDRGAHYRPVIFYTSNTQYQLAENSKQKLAESGAYTDPIVTEIKPATDFWPAENFHQDFYKKNPEKYKLLKRDRRQYLKFLHFSQRVKKITKKVIK</sequence>
<dbReference type="EMBL" id="AXCV01000129">
    <property type="protein sequence ID" value="KGO32000.1"/>
    <property type="molecule type" value="Genomic_DNA"/>
</dbReference>
<dbReference type="Proteomes" id="UP000030023">
    <property type="component" value="Unassembled WGS sequence"/>
</dbReference>
<gene>
    <name evidence="5" type="primary">msrA</name>
    <name evidence="7" type="ORF">Q757_03655</name>
</gene>
<evidence type="ECO:0000259" key="6">
    <source>
        <dbReference type="Pfam" id="PF01625"/>
    </source>
</evidence>